<evidence type="ECO:0000313" key="4">
    <source>
        <dbReference type="Proteomes" id="UP001141552"/>
    </source>
</evidence>
<reference evidence="3" key="1">
    <citation type="submission" date="2022-02" db="EMBL/GenBank/DDBJ databases">
        <authorList>
            <person name="Henning P.M."/>
            <person name="McCubbin A.G."/>
            <person name="Shore J.S."/>
        </authorList>
    </citation>
    <scope>NUCLEOTIDE SEQUENCE</scope>
    <source>
        <strain evidence="3">F60SS</strain>
        <tissue evidence="3">Leaves</tissue>
    </source>
</reference>
<dbReference type="EMBL" id="JAKUCV010003465">
    <property type="protein sequence ID" value="KAJ4838836.1"/>
    <property type="molecule type" value="Genomic_DNA"/>
</dbReference>
<name>A0A9Q0FYT6_9ROSI</name>
<keyword evidence="4" id="KW-1185">Reference proteome</keyword>
<accession>A0A9Q0FYT6</accession>
<feature type="compositionally biased region" description="Basic and acidic residues" evidence="1">
    <location>
        <begin position="262"/>
        <end position="279"/>
    </location>
</feature>
<comment type="caution">
    <text evidence="3">The sequence shown here is derived from an EMBL/GenBank/DDBJ whole genome shotgun (WGS) entry which is preliminary data.</text>
</comment>
<dbReference type="Pfam" id="PF14392">
    <property type="entry name" value="zf-CCHC_4"/>
    <property type="match status" value="1"/>
</dbReference>
<feature type="domain" description="Zinc knuckle CX2CX4HX4C" evidence="2">
    <location>
        <begin position="17"/>
        <end position="51"/>
    </location>
</feature>
<dbReference type="OrthoDB" id="1707487at2759"/>
<proteinExistence type="predicted"/>
<organism evidence="3 4">
    <name type="scientific">Turnera subulata</name>
    <dbReference type="NCBI Taxonomy" id="218843"/>
    <lineage>
        <taxon>Eukaryota</taxon>
        <taxon>Viridiplantae</taxon>
        <taxon>Streptophyta</taxon>
        <taxon>Embryophyta</taxon>
        <taxon>Tracheophyta</taxon>
        <taxon>Spermatophyta</taxon>
        <taxon>Magnoliopsida</taxon>
        <taxon>eudicotyledons</taxon>
        <taxon>Gunneridae</taxon>
        <taxon>Pentapetalae</taxon>
        <taxon>rosids</taxon>
        <taxon>fabids</taxon>
        <taxon>Malpighiales</taxon>
        <taxon>Passifloraceae</taxon>
        <taxon>Turnera</taxon>
    </lineage>
</organism>
<dbReference type="InterPro" id="IPR025836">
    <property type="entry name" value="Zn_knuckle_CX2CX4HX4C"/>
</dbReference>
<feature type="region of interest" description="Disordered" evidence="1">
    <location>
        <begin position="223"/>
        <end position="279"/>
    </location>
</feature>
<reference evidence="3" key="2">
    <citation type="journal article" date="2023" name="Plants (Basel)">
        <title>Annotation of the Turnera subulata (Passifloraceae) Draft Genome Reveals the S-Locus Evolved after the Divergence of Turneroideae from Passifloroideae in a Stepwise Manner.</title>
        <authorList>
            <person name="Henning P.M."/>
            <person name="Roalson E.H."/>
            <person name="Mir W."/>
            <person name="McCubbin A.G."/>
            <person name="Shore J.S."/>
        </authorList>
    </citation>
    <scope>NUCLEOTIDE SEQUENCE</scope>
    <source>
        <strain evidence="3">F60SS</strain>
    </source>
</reference>
<evidence type="ECO:0000313" key="3">
    <source>
        <dbReference type="EMBL" id="KAJ4838836.1"/>
    </source>
</evidence>
<evidence type="ECO:0000256" key="1">
    <source>
        <dbReference type="SAM" id="MobiDB-lite"/>
    </source>
</evidence>
<sequence>MASSGGVPRRCDAGPMAMADGEEVWVYFEYERLPWFYFHCGCMGHVARDCSTVNDDDLQNPLLFQYGDELRASPLRRNRFSQGPRLTGEKVKRKLVFKPGRDKVDNRVEARLEVTDHISMVSPQSLRPETGKARQDAWNGGFARGGSPDVLPVHNPIDSPLGKIIAKVQGFGLHEVEVTVGKGSLSKNTLTTPQTATDSEKLLSEVPILTKSNPIMTNMTIPGSHPPGFPLKPSPPLTQIPHIPDYNKPSSPPPTLTPKDTSLSHRLPEPSDLVNDLKE</sequence>
<evidence type="ECO:0000259" key="2">
    <source>
        <dbReference type="Pfam" id="PF14392"/>
    </source>
</evidence>
<dbReference type="AlphaFoldDB" id="A0A9Q0FYT6"/>
<feature type="compositionally biased region" description="Pro residues" evidence="1">
    <location>
        <begin position="224"/>
        <end position="238"/>
    </location>
</feature>
<protein>
    <recommendedName>
        <fullName evidence="2">Zinc knuckle CX2CX4HX4C domain-containing protein</fullName>
    </recommendedName>
</protein>
<gene>
    <name evidence="3" type="ORF">Tsubulata_013931</name>
</gene>
<dbReference type="Proteomes" id="UP001141552">
    <property type="component" value="Unassembled WGS sequence"/>
</dbReference>